<evidence type="ECO:0000313" key="9">
    <source>
        <dbReference type="Proteomes" id="UP000324143"/>
    </source>
</evidence>
<evidence type="ECO:0000256" key="5">
    <source>
        <dbReference type="ARBA" id="ARBA00023136"/>
    </source>
</evidence>
<feature type="transmembrane region" description="Helical" evidence="6">
    <location>
        <begin position="54"/>
        <end position="74"/>
    </location>
</feature>
<reference evidence="8" key="1">
    <citation type="submission" date="2019-08" db="EMBL/GenBank/DDBJ databases">
        <title>Genomic characterization of a novel candidate phylum (ARYD3) from a high temperature, high salinity tertiary oil reservoir in north central Oklahoma, USA.</title>
        <authorList>
            <person name="Youssef N.H."/>
            <person name="Yadav A."/>
            <person name="Elshahed M.S."/>
        </authorList>
    </citation>
    <scope>NUCLEOTIDE SEQUENCE [LARGE SCALE GENOMIC DNA]</scope>
    <source>
        <strain evidence="8">ARYD3</strain>
    </source>
</reference>
<feature type="transmembrane region" description="Helical" evidence="6">
    <location>
        <begin position="6"/>
        <end position="24"/>
    </location>
</feature>
<feature type="transmembrane region" description="Helical" evidence="6">
    <location>
        <begin position="31"/>
        <end position="48"/>
    </location>
</feature>
<dbReference type="InterPro" id="IPR042106">
    <property type="entry name" value="Nuo/plastoQ_OxRdtase_6_NuoJ"/>
</dbReference>
<dbReference type="GO" id="GO:0005886">
    <property type="term" value="C:plasma membrane"/>
    <property type="evidence" value="ECO:0007669"/>
    <property type="project" value="UniProtKB-SubCell"/>
</dbReference>
<sequence length="83" mass="9234">MNSLYIASIFIFVVFVLSILAIESKNILKSILFLSAASIFTAIIFVVWKAPDVAMTEAAIGAGFTTFLFFIAYFKVDKLEKEN</sequence>
<accession>A0A5D0MCF5</accession>
<evidence type="ECO:0000256" key="3">
    <source>
        <dbReference type="ARBA" id="ARBA00022692"/>
    </source>
</evidence>
<evidence type="ECO:0000256" key="1">
    <source>
        <dbReference type="ARBA" id="ARBA00004651"/>
    </source>
</evidence>
<keyword evidence="3 6" id="KW-0812">Transmembrane</keyword>
<evidence type="ECO:0000313" key="8">
    <source>
        <dbReference type="EMBL" id="TYB31424.1"/>
    </source>
</evidence>
<evidence type="ECO:0000259" key="7">
    <source>
        <dbReference type="Pfam" id="PF13244"/>
    </source>
</evidence>
<keyword evidence="2" id="KW-1003">Cell membrane</keyword>
<dbReference type="EMBL" id="VSIX01000033">
    <property type="protein sequence ID" value="TYB31424.1"/>
    <property type="molecule type" value="Genomic_DNA"/>
</dbReference>
<organism evidence="8 9">
    <name type="scientific">Candidatus Mcinerneyibacterium aminivorans</name>
    <dbReference type="NCBI Taxonomy" id="2703815"/>
    <lineage>
        <taxon>Bacteria</taxon>
        <taxon>Candidatus Macinerneyibacteriota</taxon>
        <taxon>Candidatus Mcinerneyibacteria</taxon>
        <taxon>Candidatus Mcinerneyibacteriales</taxon>
        <taxon>Candidatus Mcinerneyibacteriaceae</taxon>
        <taxon>Candidatus Mcinerneyibacterium</taxon>
    </lineage>
</organism>
<evidence type="ECO:0000256" key="6">
    <source>
        <dbReference type="SAM" id="Phobius"/>
    </source>
</evidence>
<protein>
    <submittedName>
        <fullName evidence="8">DUF4040 domain-containing protein</fullName>
    </submittedName>
</protein>
<name>A0A5D0MCF5_9BACT</name>
<gene>
    <name evidence="8" type="ORF">FXF47_03670</name>
</gene>
<dbReference type="Pfam" id="PF13244">
    <property type="entry name" value="MbhD"/>
    <property type="match status" value="1"/>
</dbReference>
<comment type="subcellular location">
    <subcellularLocation>
        <location evidence="1">Cell membrane</location>
        <topology evidence="1">Multi-pass membrane protein</topology>
    </subcellularLocation>
</comment>
<evidence type="ECO:0000256" key="2">
    <source>
        <dbReference type="ARBA" id="ARBA00022475"/>
    </source>
</evidence>
<proteinExistence type="predicted"/>
<dbReference type="Proteomes" id="UP000324143">
    <property type="component" value="Unassembled WGS sequence"/>
</dbReference>
<keyword evidence="9" id="KW-1185">Reference proteome</keyword>
<feature type="domain" description="MrpA C-terminal/MbhD" evidence="7">
    <location>
        <begin position="13"/>
        <end position="76"/>
    </location>
</feature>
<comment type="caution">
    <text evidence="8">The sequence shown here is derived from an EMBL/GenBank/DDBJ whole genome shotgun (WGS) entry which is preliminary data.</text>
</comment>
<keyword evidence="5 6" id="KW-0472">Membrane</keyword>
<keyword evidence="4 6" id="KW-1133">Transmembrane helix</keyword>
<dbReference type="AlphaFoldDB" id="A0A5D0MCF5"/>
<dbReference type="Gene3D" id="1.20.120.1200">
    <property type="entry name" value="NADH-ubiquinone/plastoquinone oxidoreductase chain 6, subunit NuoJ"/>
    <property type="match status" value="1"/>
</dbReference>
<dbReference type="InterPro" id="IPR025383">
    <property type="entry name" value="MrpA_C/MbhD"/>
</dbReference>
<evidence type="ECO:0000256" key="4">
    <source>
        <dbReference type="ARBA" id="ARBA00022989"/>
    </source>
</evidence>